<dbReference type="GO" id="GO:0006508">
    <property type="term" value="P:proteolysis"/>
    <property type="evidence" value="ECO:0007669"/>
    <property type="project" value="UniProtKB-KW"/>
</dbReference>
<protein>
    <recommendedName>
        <fullName evidence="9">Peptide hydrolase</fullName>
        <ecNumber evidence="9">3.4.-.-</ecNumber>
    </recommendedName>
</protein>
<evidence type="ECO:0000313" key="12">
    <source>
        <dbReference type="Proteomes" id="UP000663853"/>
    </source>
</evidence>
<evidence type="ECO:0000256" key="4">
    <source>
        <dbReference type="ARBA" id="ARBA00022723"/>
    </source>
</evidence>
<keyword evidence="7 9" id="KW-0862">Zinc</keyword>
<evidence type="ECO:0000313" key="11">
    <source>
        <dbReference type="EMBL" id="CAE6500660.1"/>
    </source>
</evidence>
<sequence>MPFLDNAHANNQLPTRRQARSIDQIFLVMPSLRGGEAQPAWSFPLLGNHPSSESYKYHMRPGSLSTWHSLVMKFTGLLVLGSLLSSVLAVPIADFDAKVAAGLRLIQTSDDKAPFWATEDEKLELLRKDVGYFDLTETYQLEEELKAKKVKAIVERATYPAISQQTAVKALLPSLSTTNMNNYLSKLTAFNNRYYRATTGLDASNYIYDTLSSFAAGKSGVTVTKFSHSWAQQSIIAKIAGSSTTAPTVVLGAHEDSINQSNPMSGRAPGADDDGTGAVNLIEVFRVLVQNDFKPTKNVEFHWYSGEEAGLLGSNAVATNYKAAGKSIYAMLQLDMTGYVKPGTTGTITLVTDNTDATLTSYVASLAGAYSSIKTATTTCGYGCSDHSSWNRQGYPAAFPFESTFANLNPAIHGSGDTTTVSGFSWTHSLEFAKLCLAFAYELGSSA</sequence>
<dbReference type="EC" id="3.4.-.-" evidence="9"/>
<evidence type="ECO:0000259" key="10">
    <source>
        <dbReference type="Pfam" id="PF04389"/>
    </source>
</evidence>
<evidence type="ECO:0000256" key="6">
    <source>
        <dbReference type="ARBA" id="ARBA00022801"/>
    </source>
</evidence>
<keyword evidence="4 9" id="KW-0479">Metal-binding</keyword>
<name>A0A8H3D1V1_9AGAM</name>
<evidence type="ECO:0000256" key="9">
    <source>
        <dbReference type="RuleBase" id="RU361240"/>
    </source>
</evidence>
<evidence type="ECO:0000256" key="2">
    <source>
        <dbReference type="ARBA" id="ARBA00022438"/>
    </source>
</evidence>
<organism evidence="11 12">
    <name type="scientific">Rhizoctonia solani</name>
    <dbReference type="NCBI Taxonomy" id="456999"/>
    <lineage>
        <taxon>Eukaryota</taxon>
        <taxon>Fungi</taxon>
        <taxon>Dikarya</taxon>
        <taxon>Basidiomycota</taxon>
        <taxon>Agaricomycotina</taxon>
        <taxon>Agaricomycetes</taxon>
        <taxon>Cantharellales</taxon>
        <taxon>Ceratobasidiaceae</taxon>
        <taxon>Rhizoctonia</taxon>
    </lineage>
</organism>
<reference evidence="11" key="1">
    <citation type="submission" date="2021-01" db="EMBL/GenBank/DDBJ databases">
        <authorList>
            <person name="Kaushik A."/>
        </authorList>
    </citation>
    <scope>NUCLEOTIDE SEQUENCE</scope>
    <source>
        <strain evidence="11">AG6-10EEA</strain>
    </source>
</reference>
<accession>A0A8H3D1V1</accession>
<comment type="cofactor">
    <cofactor evidence="1">
        <name>Zn(2+)</name>
        <dbReference type="ChEBI" id="CHEBI:29105"/>
    </cofactor>
</comment>
<dbReference type="PROSITE" id="PS00018">
    <property type="entry name" value="EF_HAND_1"/>
    <property type="match status" value="1"/>
</dbReference>
<evidence type="ECO:0000256" key="8">
    <source>
        <dbReference type="ARBA" id="ARBA00043962"/>
    </source>
</evidence>
<dbReference type="InterPro" id="IPR007484">
    <property type="entry name" value="Peptidase_M28"/>
</dbReference>
<dbReference type="PANTHER" id="PTHR12147:SF56">
    <property type="entry name" value="AMINOPEPTIDASE YDR415C-RELATED"/>
    <property type="match status" value="1"/>
</dbReference>
<dbReference type="CDD" id="cd03879">
    <property type="entry name" value="M28_AAP"/>
    <property type="match status" value="1"/>
</dbReference>
<dbReference type="Proteomes" id="UP000663853">
    <property type="component" value="Unassembled WGS sequence"/>
</dbReference>
<keyword evidence="2" id="KW-0031">Aminopeptidase</keyword>
<dbReference type="GO" id="GO:0008235">
    <property type="term" value="F:metalloexopeptidase activity"/>
    <property type="evidence" value="ECO:0007669"/>
    <property type="project" value="InterPro"/>
</dbReference>
<keyword evidence="6 9" id="KW-0378">Hydrolase</keyword>
<dbReference type="InterPro" id="IPR018247">
    <property type="entry name" value="EF_Hand_1_Ca_BS"/>
</dbReference>
<dbReference type="Gene3D" id="3.40.630.10">
    <property type="entry name" value="Zn peptidases"/>
    <property type="match status" value="1"/>
</dbReference>
<evidence type="ECO:0000256" key="1">
    <source>
        <dbReference type="ARBA" id="ARBA00001947"/>
    </source>
</evidence>
<proteinExistence type="inferred from homology"/>
<keyword evidence="5" id="KW-0732">Signal</keyword>
<dbReference type="GO" id="GO:0046872">
    <property type="term" value="F:metal ion binding"/>
    <property type="evidence" value="ECO:0007669"/>
    <property type="project" value="UniProtKB-KW"/>
</dbReference>
<evidence type="ECO:0000256" key="3">
    <source>
        <dbReference type="ARBA" id="ARBA00022670"/>
    </source>
</evidence>
<dbReference type="AlphaFoldDB" id="A0A8H3D1V1"/>
<keyword evidence="3 9" id="KW-0645">Protease</keyword>
<evidence type="ECO:0000256" key="5">
    <source>
        <dbReference type="ARBA" id="ARBA00022729"/>
    </source>
</evidence>
<dbReference type="GO" id="GO:0004177">
    <property type="term" value="F:aminopeptidase activity"/>
    <property type="evidence" value="ECO:0007669"/>
    <property type="project" value="UniProtKB-KW"/>
</dbReference>
<feature type="domain" description="Peptidase M28" evidence="10">
    <location>
        <begin position="235"/>
        <end position="439"/>
    </location>
</feature>
<dbReference type="PANTHER" id="PTHR12147">
    <property type="entry name" value="METALLOPEPTIDASE M28 FAMILY MEMBER"/>
    <property type="match status" value="1"/>
</dbReference>
<comment type="similarity">
    <text evidence="8">Belongs to the peptidase M28 family. M28E subfamily.</text>
</comment>
<evidence type="ECO:0000256" key="7">
    <source>
        <dbReference type="ARBA" id="ARBA00022833"/>
    </source>
</evidence>
<dbReference type="EMBL" id="CAJMXA010003526">
    <property type="protein sequence ID" value="CAE6500660.1"/>
    <property type="molecule type" value="Genomic_DNA"/>
</dbReference>
<dbReference type="Pfam" id="PF04389">
    <property type="entry name" value="Peptidase_M28"/>
    <property type="match status" value="1"/>
</dbReference>
<comment type="caution">
    <text evidence="11">The sequence shown here is derived from an EMBL/GenBank/DDBJ whole genome shotgun (WGS) entry which is preliminary data.</text>
</comment>
<gene>
    <name evidence="11" type="ORF">RDB_LOCUS112128</name>
</gene>
<dbReference type="InterPro" id="IPR045175">
    <property type="entry name" value="M28_fam"/>
</dbReference>
<dbReference type="SUPFAM" id="SSF53187">
    <property type="entry name" value="Zn-dependent exopeptidases"/>
    <property type="match status" value="1"/>
</dbReference>